<dbReference type="Proteomes" id="UP000887574">
    <property type="component" value="Unplaced"/>
</dbReference>
<organism evidence="1 2">
    <name type="scientific">Ditylenchus dipsaci</name>
    <dbReference type="NCBI Taxonomy" id="166011"/>
    <lineage>
        <taxon>Eukaryota</taxon>
        <taxon>Metazoa</taxon>
        <taxon>Ecdysozoa</taxon>
        <taxon>Nematoda</taxon>
        <taxon>Chromadorea</taxon>
        <taxon>Rhabditida</taxon>
        <taxon>Tylenchina</taxon>
        <taxon>Tylenchomorpha</taxon>
        <taxon>Sphaerularioidea</taxon>
        <taxon>Anguinidae</taxon>
        <taxon>Anguininae</taxon>
        <taxon>Ditylenchus</taxon>
    </lineage>
</organism>
<keyword evidence="1" id="KW-1185">Reference proteome</keyword>
<dbReference type="WBParaSite" id="jg5149.1">
    <property type="protein sequence ID" value="jg5149.1"/>
    <property type="gene ID" value="jg5149"/>
</dbReference>
<sequence length="300" mass="35037">MTSKATNTNVTSNLQYLQIADDYYRENHQKRHISRYVRENHLLMEQLMRLQLPYCNQLDSHPSLNSVKALKLGYKLDRFYCGDENGSAILLNIFISFERDKPSKKSRYLRLFTHLETFYCTIRPISSIKDVTASLHTIYYLFCEKLADVLLERNSSHSAELQRRQKEYLDLKWMNTLKNDENDLVFKCDRFGNTSYYLAPCDTGALIGVFEVLSYEKSWRRHLVQELFDFWLTYQKKMIFNYSSISSPLAGICSILCSRFGNDYGGKPAWSSLKFISSLDIRPFPSTNGCNITLKGVKYL</sequence>
<name>A0A915EEW7_9BILA</name>
<evidence type="ECO:0000313" key="1">
    <source>
        <dbReference type="Proteomes" id="UP000887574"/>
    </source>
</evidence>
<proteinExistence type="predicted"/>
<evidence type="ECO:0000313" key="2">
    <source>
        <dbReference type="WBParaSite" id="jg5149.1"/>
    </source>
</evidence>
<accession>A0A915EEW7</accession>
<reference evidence="2" key="1">
    <citation type="submission" date="2022-11" db="UniProtKB">
        <authorList>
            <consortium name="WormBaseParasite"/>
        </authorList>
    </citation>
    <scope>IDENTIFICATION</scope>
</reference>
<dbReference type="AlphaFoldDB" id="A0A915EEW7"/>
<protein>
    <submittedName>
        <fullName evidence="2">Uncharacterized protein</fullName>
    </submittedName>
</protein>